<dbReference type="Proteomes" id="UP001295423">
    <property type="component" value="Unassembled WGS sequence"/>
</dbReference>
<feature type="region of interest" description="Disordered" evidence="2">
    <location>
        <begin position="43"/>
        <end position="92"/>
    </location>
</feature>
<feature type="transmembrane region" description="Helical" evidence="3">
    <location>
        <begin position="141"/>
        <end position="161"/>
    </location>
</feature>
<evidence type="ECO:0000256" key="2">
    <source>
        <dbReference type="SAM" id="MobiDB-lite"/>
    </source>
</evidence>
<gene>
    <name evidence="4" type="ORF">CYCCA115_LOCUS6415</name>
</gene>
<evidence type="ECO:0000256" key="3">
    <source>
        <dbReference type="SAM" id="Phobius"/>
    </source>
</evidence>
<reference evidence="4" key="1">
    <citation type="submission" date="2023-08" db="EMBL/GenBank/DDBJ databases">
        <authorList>
            <person name="Audoor S."/>
            <person name="Bilcke G."/>
        </authorList>
    </citation>
    <scope>NUCLEOTIDE SEQUENCE</scope>
</reference>
<feature type="compositionally biased region" description="Basic and acidic residues" evidence="2">
    <location>
        <begin position="65"/>
        <end position="75"/>
    </location>
</feature>
<comment type="caution">
    <text evidence="4">The sequence shown here is derived from an EMBL/GenBank/DDBJ whole genome shotgun (WGS) entry which is preliminary data.</text>
</comment>
<keyword evidence="3" id="KW-1133">Transmembrane helix</keyword>
<evidence type="ECO:0000256" key="1">
    <source>
        <dbReference type="SAM" id="Coils"/>
    </source>
</evidence>
<keyword evidence="3" id="KW-0812">Transmembrane</keyword>
<proteinExistence type="predicted"/>
<keyword evidence="1" id="KW-0175">Coiled coil</keyword>
<name>A0AAD2CWC2_9STRA</name>
<feature type="coiled-coil region" evidence="1">
    <location>
        <begin position="15"/>
        <end position="42"/>
    </location>
</feature>
<feature type="compositionally biased region" description="Basic and acidic residues" evidence="2">
    <location>
        <begin position="43"/>
        <end position="55"/>
    </location>
</feature>
<organism evidence="4 5">
    <name type="scientific">Cylindrotheca closterium</name>
    <dbReference type="NCBI Taxonomy" id="2856"/>
    <lineage>
        <taxon>Eukaryota</taxon>
        <taxon>Sar</taxon>
        <taxon>Stramenopiles</taxon>
        <taxon>Ochrophyta</taxon>
        <taxon>Bacillariophyta</taxon>
        <taxon>Bacillariophyceae</taxon>
        <taxon>Bacillariophycidae</taxon>
        <taxon>Bacillariales</taxon>
        <taxon>Bacillariaceae</taxon>
        <taxon>Cylindrotheca</taxon>
    </lineage>
</organism>
<evidence type="ECO:0000313" key="5">
    <source>
        <dbReference type="Proteomes" id="UP001295423"/>
    </source>
</evidence>
<dbReference type="AlphaFoldDB" id="A0AAD2CWC2"/>
<sequence length="195" mass="22014">MRNILDKVYRELSVTKTLMAEREELRRDQEDFESRASAIQHEYSLRGHDSSHVDNDNNNNNKINNQEHLRGSEQRQHHRKMLADDDGPPEGPISFNRESAMFEAVSDMDQAFPILDNATISTDNTTATTSVGNGMSSQLDVGAWLLMVLVVGFAVFGVVTYRSSPRGRRRRGSNDFHYRSVTLPVVAEDDDWGSA</sequence>
<accession>A0AAD2CWC2</accession>
<dbReference type="EMBL" id="CAKOGP040000779">
    <property type="protein sequence ID" value="CAJ1939079.1"/>
    <property type="molecule type" value="Genomic_DNA"/>
</dbReference>
<keyword evidence="5" id="KW-1185">Reference proteome</keyword>
<evidence type="ECO:0000313" key="4">
    <source>
        <dbReference type="EMBL" id="CAJ1939079.1"/>
    </source>
</evidence>
<keyword evidence="3" id="KW-0472">Membrane</keyword>
<protein>
    <submittedName>
        <fullName evidence="4">Uncharacterized protein</fullName>
    </submittedName>
</protein>